<keyword evidence="2" id="KW-0963">Cytoplasm</keyword>
<evidence type="ECO:0000256" key="4">
    <source>
        <dbReference type="ARBA" id="ARBA00022737"/>
    </source>
</evidence>
<evidence type="ECO:0000256" key="6">
    <source>
        <dbReference type="ARBA" id="ARBA00023212"/>
    </source>
</evidence>
<feature type="compositionally biased region" description="Low complexity" evidence="10">
    <location>
        <begin position="724"/>
        <end position="737"/>
    </location>
</feature>
<comment type="function">
    <text evidence="7">Acts as a key negative regulator of ciliogenesis in collaboration with CCP110 by capping the mother centriole thereby preventing cilia formation. Required for recruitment of CCP110 to the centrosome.</text>
</comment>
<feature type="compositionally biased region" description="Polar residues" evidence="10">
    <location>
        <begin position="289"/>
        <end position="303"/>
    </location>
</feature>
<dbReference type="FunFam" id="3.80.10.10:FF:000165">
    <property type="entry name" value="Centrosomal protein of 97 kDa"/>
    <property type="match status" value="1"/>
</dbReference>
<dbReference type="AlphaFoldDB" id="A0A9P0G8M4"/>
<keyword evidence="5" id="KW-0970">Cilium biogenesis/degradation</keyword>
<feature type="region of interest" description="Disordered" evidence="10">
    <location>
        <begin position="778"/>
        <end position="810"/>
    </location>
</feature>
<dbReference type="GO" id="GO:0005813">
    <property type="term" value="C:centrosome"/>
    <property type="evidence" value="ECO:0007669"/>
    <property type="project" value="UniProtKB-SubCell"/>
</dbReference>
<accession>A0A9P0G8M4</accession>
<evidence type="ECO:0000256" key="8">
    <source>
        <dbReference type="ARBA" id="ARBA00068862"/>
    </source>
</evidence>
<dbReference type="Pfam" id="PF14580">
    <property type="entry name" value="LRR_9"/>
    <property type="match status" value="1"/>
</dbReference>
<dbReference type="SMART" id="SM00365">
    <property type="entry name" value="LRR_SD22"/>
    <property type="match status" value="6"/>
</dbReference>
<evidence type="ECO:0000313" key="11">
    <source>
        <dbReference type="EMBL" id="CAH1103983.1"/>
    </source>
</evidence>
<dbReference type="Gene3D" id="1.20.5.190">
    <property type="match status" value="1"/>
</dbReference>
<keyword evidence="6" id="KW-0206">Cytoskeleton</keyword>
<comment type="subcellular location">
    <subcellularLocation>
        <location evidence="1">Cytoplasm</location>
        <location evidence="1">Cytoskeleton</location>
        <location evidence="1">Microtubule organizing center</location>
        <location evidence="1">Centrosome</location>
    </subcellularLocation>
</comment>
<dbReference type="InterPro" id="IPR032675">
    <property type="entry name" value="LRR_dom_sf"/>
</dbReference>
<feature type="region of interest" description="Disordered" evidence="10">
    <location>
        <begin position="430"/>
        <end position="489"/>
    </location>
</feature>
<dbReference type="Gene3D" id="3.80.10.10">
    <property type="entry name" value="Ribonuclease Inhibitor"/>
    <property type="match status" value="2"/>
</dbReference>
<evidence type="ECO:0000256" key="7">
    <source>
        <dbReference type="ARBA" id="ARBA00058656"/>
    </source>
</evidence>
<feature type="region of interest" description="Disordered" evidence="10">
    <location>
        <begin position="722"/>
        <end position="756"/>
    </location>
</feature>
<dbReference type="GO" id="GO:1902018">
    <property type="term" value="P:negative regulation of cilium assembly"/>
    <property type="evidence" value="ECO:0007669"/>
    <property type="project" value="TreeGrafter"/>
</dbReference>
<sequence length="810" mass="90836">MEEVLQTLDLSNTKLKRLNKPTPAESQVTNLILDDNELTRLDNIDSFTKVQKFSAVRNQLLRMYGVCRLHLLQSLNLSYNGILTIEGLKELVNLKWLCLAGNSIKTIEHLQTNTELEYLDLSENNITHISDMSFLKNLKELYLHKNKINHLDQCDRFLPTSLTTLTLAYNNISDLNEVSRLVNLVNLTKISIANNPCVNMTGNNIGFDYRPFIVNWCLNVNVIDDYIVDAIESLRAEWLYSQGRGRHYRVGDQKELVQYLASVCPLTGETLETEDDRKLKVILSKAQHHQQQLREQSSNNATPVPSPISRKKIVGNKQSPRLNVSSKMKPKSPDRMVSSYYGTLSDQSNTSVMSQSLDPTILRQTTTPRISNEYIIPEKYFDSDSIKSPLQALSKNVPVPESLMSPDYHPSVTMGKQTPNITMPMSMGSPRPHNATYGHATKSLKPVTNSRASSAKTRARGTKQSENLRKTGSPSPARHKVTNNNVSTTNWVESTKKPSIMRNYSASSDEESEICDSKLHTIQMKAKERSMGLQKEEITSNGSNDDKVEAAVCIQRIWRGYYTRNKDVDVRNRFKELADQRANQYIQKLATDMETTKAALESERKIQMLQTEAISALWKKISNIQPSDSEGPSTNTNLNTANTSFNNGEVVKELAQTCTMLQSQIQQLQTSMQDIVNVMSVFGQSVGMYHQLKDGIATQTEIVAVHTPKGEAAKCFPFQKAVTQPQSQSRPSSLPLPVHQRKKDNSHSNGSNNHDTAVTSELSQFAITLVDGVIKTVSETKVNNPDLEGSDSNLTEEKPPPVPENVLQHD</sequence>
<reference evidence="11" key="1">
    <citation type="submission" date="2022-01" db="EMBL/GenBank/DDBJ databases">
        <authorList>
            <person name="King R."/>
        </authorList>
    </citation>
    <scope>NUCLEOTIDE SEQUENCE</scope>
</reference>
<dbReference type="GO" id="GO:0030030">
    <property type="term" value="P:cell projection organization"/>
    <property type="evidence" value="ECO:0007669"/>
    <property type="project" value="UniProtKB-KW"/>
</dbReference>
<dbReference type="PANTHER" id="PTHR45973">
    <property type="entry name" value="PROTEIN PHOSPHATASE 1 REGULATORY SUBUNIT SDS22-RELATED"/>
    <property type="match status" value="1"/>
</dbReference>
<gene>
    <name evidence="11" type="ORF">PSYICH_LOCUS4955</name>
</gene>
<name>A0A9P0G8M4_9CUCU</name>
<feature type="compositionally biased region" description="Polar residues" evidence="10">
    <location>
        <begin position="316"/>
        <end position="326"/>
    </location>
</feature>
<evidence type="ECO:0000256" key="10">
    <source>
        <dbReference type="SAM" id="MobiDB-lite"/>
    </source>
</evidence>
<keyword evidence="12" id="KW-1185">Reference proteome</keyword>
<dbReference type="EMBL" id="OV651827">
    <property type="protein sequence ID" value="CAH1103983.1"/>
    <property type="molecule type" value="Genomic_DNA"/>
</dbReference>
<dbReference type="SUPFAM" id="SSF52058">
    <property type="entry name" value="L domain-like"/>
    <property type="match status" value="1"/>
</dbReference>
<dbReference type="OrthoDB" id="5954088at2759"/>
<protein>
    <recommendedName>
        <fullName evidence="8">Centrosomal protein of 97 kDa</fullName>
    </recommendedName>
    <alternativeName>
        <fullName evidence="9">Leucine-rich repeat and IQ domain-containing protein 2</fullName>
    </alternativeName>
</protein>
<keyword evidence="4" id="KW-0677">Repeat</keyword>
<keyword evidence="3" id="KW-0433">Leucine-rich repeat</keyword>
<dbReference type="PANTHER" id="PTHR45973:SF2">
    <property type="entry name" value="CENTROSOMAL PROTEIN OF 97 KDA"/>
    <property type="match status" value="1"/>
</dbReference>
<proteinExistence type="predicted"/>
<dbReference type="Proteomes" id="UP001153636">
    <property type="component" value="Chromosome 15"/>
</dbReference>
<feature type="compositionally biased region" description="Polar residues" evidence="10">
    <location>
        <begin position="446"/>
        <end position="474"/>
    </location>
</feature>
<dbReference type="InterPro" id="IPR050576">
    <property type="entry name" value="Cilia_flagella_integrity"/>
</dbReference>
<evidence type="ECO:0000256" key="3">
    <source>
        <dbReference type="ARBA" id="ARBA00022614"/>
    </source>
</evidence>
<evidence type="ECO:0000256" key="9">
    <source>
        <dbReference type="ARBA" id="ARBA00076677"/>
    </source>
</evidence>
<evidence type="ECO:0000313" key="12">
    <source>
        <dbReference type="Proteomes" id="UP001153636"/>
    </source>
</evidence>
<evidence type="ECO:0000256" key="5">
    <source>
        <dbReference type="ARBA" id="ARBA00022794"/>
    </source>
</evidence>
<feature type="region of interest" description="Disordered" evidence="10">
    <location>
        <begin position="289"/>
        <end position="335"/>
    </location>
</feature>
<evidence type="ECO:0000256" key="1">
    <source>
        <dbReference type="ARBA" id="ARBA00004300"/>
    </source>
</evidence>
<organism evidence="11 12">
    <name type="scientific">Psylliodes chrysocephalus</name>
    <dbReference type="NCBI Taxonomy" id="3402493"/>
    <lineage>
        <taxon>Eukaryota</taxon>
        <taxon>Metazoa</taxon>
        <taxon>Ecdysozoa</taxon>
        <taxon>Arthropoda</taxon>
        <taxon>Hexapoda</taxon>
        <taxon>Insecta</taxon>
        <taxon>Pterygota</taxon>
        <taxon>Neoptera</taxon>
        <taxon>Endopterygota</taxon>
        <taxon>Coleoptera</taxon>
        <taxon>Polyphaga</taxon>
        <taxon>Cucujiformia</taxon>
        <taxon>Chrysomeloidea</taxon>
        <taxon>Chrysomelidae</taxon>
        <taxon>Galerucinae</taxon>
        <taxon>Alticini</taxon>
        <taxon>Psylliodes</taxon>
    </lineage>
</organism>
<evidence type="ECO:0000256" key="2">
    <source>
        <dbReference type="ARBA" id="ARBA00022490"/>
    </source>
</evidence>